<evidence type="ECO:0000313" key="1">
    <source>
        <dbReference type="EMBL" id="GCL39527.1"/>
    </source>
</evidence>
<name>A0A480A3R4_9CYAN</name>
<evidence type="ECO:0000313" key="2">
    <source>
        <dbReference type="Proteomes" id="UP000300142"/>
    </source>
</evidence>
<gene>
    <name evidence="1" type="ORF">SR1949_46540</name>
</gene>
<proteinExistence type="predicted"/>
<reference evidence="2" key="1">
    <citation type="submission" date="2019-02" db="EMBL/GenBank/DDBJ databases">
        <title>Draft genome sequence of Sphaerospermopsis reniformis NIES-1949.</title>
        <authorList>
            <person name="Yamaguchi H."/>
            <person name="Suzuki S."/>
            <person name="Kawachi M."/>
        </authorList>
    </citation>
    <scope>NUCLEOTIDE SEQUENCE [LARGE SCALE GENOMIC DNA]</scope>
    <source>
        <strain evidence="2">NIES-1949</strain>
    </source>
</reference>
<dbReference type="EMBL" id="BJCE01000269">
    <property type="protein sequence ID" value="GCL39527.1"/>
    <property type="molecule type" value="Genomic_DNA"/>
</dbReference>
<sequence length="44" mass="4838">MAETPHSSNILNKAEAGSLVEGDLYPDTKTFPLKRLGFQPDCFV</sequence>
<protein>
    <submittedName>
        <fullName evidence="1">Uncharacterized protein</fullName>
    </submittedName>
</protein>
<accession>A0A480A3R4</accession>
<organism evidence="1 2">
    <name type="scientific">Sphaerospermopsis reniformis</name>
    <dbReference type="NCBI Taxonomy" id="531300"/>
    <lineage>
        <taxon>Bacteria</taxon>
        <taxon>Bacillati</taxon>
        <taxon>Cyanobacteriota</taxon>
        <taxon>Cyanophyceae</taxon>
        <taxon>Nostocales</taxon>
        <taxon>Aphanizomenonaceae</taxon>
        <taxon>Sphaerospermopsis</taxon>
    </lineage>
</organism>
<dbReference type="Proteomes" id="UP000300142">
    <property type="component" value="Unassembled WGS sequence"/>
</dbReference>
<keyword evidence="2" id="KW-1185">Reference proteome</keyword>
<dbReference type="AlphaFoldDB" id="A0A480A3R4"/>
<comment type="caution">
    <text evidence="1">The sequence shown here is derived from an EMBL/GenBank/DDBJ whole genome shotgun (WGS) entry which is preliminary data.</text>
</comment>